<feature type="signal peptide" evidence="8">
    <location>
        <begin position="1"/>
        <end position="24"/>
    </location>
</feature>
<reference evidence="9 10" key="1">
    <citation type="submission" date="2017-11" db="EMBL/GenBank/DDBJ databases">
        <title>Reclassification of Bisgaard taxon 7 as Conservatibacter flavescens gen. nov., sp. nov.</title>
        <authorList>
            <person name="Christensen H."/>
        </authorList>
    </citation>
    <scope>NUCLEOTIDE SEQUENCE [LARGE SCALE GENOMIC DNA]</scope>
    <source>
        <strain evidence="9 10">7_4</strain>
    </source>
</reference>
<sequence length="419" mass="47499">MFKYLVKHSTVFSALLLTISAAQAQDLKSIIQYSLTNAPEMKEASADIESSVNRTEQAKAQHWPIVSVIGNRTLSQYHENQSNYKTQKIVPGVRGEVNLYSFGAIEADVEKSRKEQEQYTHRYNQTRDTVAYTVADLYLKALAAKESIAVAKNSLARHDRILRNLTTIVSSDEGRESEYVQAQSRRLMVEQEINTYRRQMELTLSTLSKYTKKPVTEKDLVNPFINLPADTLYKKYTAQDKGQNAAYLASKAELEARQLELKAEERKRLPRINLTGSATTEDREIGVGVTWDILNVASSYSVREKASNMAAAYERLDRINRDLDEQARLAIVGIEESNVQLKTLKSQISASKKVVDFYQLQFEIARRSLLDVLNAERDLSAVELAYARTQYDLRLATLDFLQSQGMLATWAGVENKVTF</sequence>
<dbReference type="Proteomes" id="UP000229329">
    <property type="component" value="Unassembled WGS sequence"/>
</dbReference>
<keyword evidence="6" id="KW-0472">Membrane</keyword>
<evidence type="ECO:0000256" key="4">
    <source>
        <dbReference type="ARBA" id="ARBA00022452"/>
    </source>
</evidence>
<dbReference type="GO" id="GO:0009279">
    <property type="term" value="C:cell outer membrane"/>
    <property type="evidence" value="ECO:0007669"/>
    <property type="project" value="UniProtKB-SubCell"/>
</dbReference>
<evidence type="ECO:0000313" key="9">
    <source>
        <dbReference type="EMBL" id="PJG85898.1"/>
    </source>
</evidence>
<organism evidence="9 10">
    <name type="scientific">Conservatibacter flavescens</name>
    <dbReference type="NCBI Taxonomy" id="28161"/>
    <lineage>
        <taxon>Bacteria</taxon>
        <taxon>Pseudomonadati</taxon>
        <taxon>Pseudomonadota</taxon>
        <taxon>Gammaproteobacteria</taxon>
        <taxon>Pasteurellales</taxon>
        <taxon>Pasteurellaceae</taxon>
        <taxon>Conservatibacter</taxon>
    </lineage>
</organism>
<dbReference type="OrthoDB" id="8600604at2"/>
<keyword evidence="8" id="KW-0732">Signal</keyword>
<dbReference type="PANTHER" id="PTHR30026">
    <property type="entry name" value="OUTER MEMBRANE PROTEIN TOLC"/>
    <property type="match status" value="1"/>
</dbReference>
<dbReference type="GO" id="GO:1990281">
    <property type="term" value="C:efflux pump complex"/>
    <property type="evidence" value="ECO:0007669"/>
    <property type="project" value="TreeGrafter"/>
</dbReference>
<dbReference type="EMBL" id="PHHA01000005">
    <property type="protein sequence ID" value="PJG85898.1"/>
    <property type="molecule type" value="Genomic_DNA"/>
</dbReference>
<dbReference type="GO" id="GO:0015288">
    <property type="term" value="F:porin activity"/>
    <property type="evidence" value="ECO:0007669"/>
    <property type="project" value="TreeGrafter"/>
</dbReference>
<keyword evidence="7" id="KW-0998">Cell outer membrane</keyword>
<protein>
    <submittedName>
        <fullName evidence="9">Transporter</fullName>
    </submittedName>
</protein>
<evidence type="ECO:0000256" key="6">
    <source>
        <dbReference type="ARBA" id="ARBA00023136"/>
    </source>
</evidence>
<dbReference type="Gene3D" id="1.20.1600.10">
    <property type="entry name" value="Outer membrane efflux proteins (OEP)"/>
    <property type="match status" value="1"/>
</dbReference>
<evidence type="ECO:0000256" key="5">
    <source>
        <dbReference type="ARBA" id="ARBA00022692"/>
    </source>
</evidence>
<keyword evidence="10" id="KW-1185">Reference proteome</keyword>
<dbReference type="SUPFAM" id="SSF56954">
    <property type="entry name" value="Outer membrane efflux proteins (OEP)"/>
    <property type="match status" value="1"/>
</dbReference>
<name>A0A2M8S488_9PAST</name>
<dbReference type="Pfam" id="PF02321">
    <property type="entry name" value="OEP"/>
    <property type="match status" value="1"/>
</dbReference>
<evidence type="ECO:0000256" key="3">
    <source>
        <dbReference type="ARBA" id="ARBA00022448"/>
    </source>
</evidence>
<accession>A0A2M8S488</accession>
<proteinExistence type="inferred from homology"/>
<dbReference type="RefSeq" id="WP_100288283.1">
    <property type="nucleotide sequence ID" value="NZ_PHHA01000005.1"/>
</dbReference>
<dbReference type="AlphaFoldDB" id="A0A2M8S488"/>
<evidence type="ECO:0000256" key="8">
    <source>
        <dbReference type="SAM" id="SignalP"/>
    </source>
</evidence>
<keyword evidence="4" id="KW-1134">Transmembrane beta strand</keyword>
<comment type="caution">
    <text evidence="9">The sequence shown here is derived from an EMBL/GenBank/DDBJ whole genome shotgun (WGS) entry which is preliminary data.</text>
</comment>
<keyword evidence="3" id="KW-0813">Transport</keyword>
<dbReference type="InterPro" id="IPR051906">
    <property type="entry name" value="TolC-like"/>
</dbReference>
<comment type="similarity">
    <text evidence="2">Belongs to the outer membrane factor (OMF) (TC 1.B.17) family.</text>
</comment>
<keyword evidence="5" id="KW-0812">Transmembrane</keyword>
<evidence type="ECO:0000256" key="2">
    <source>
        <dbReference type="ARBA" id="ARBA00007613"/>
    </source>
</evidence>
<evidence type="ECO:0000256" key="1">
    <source>
        <dbReference type="ARBA" id="ARBA00004442"/>
    </source>
</evidence>
<evidence type="ECO:0000313" key="10">
    <source>
        <dbReference type="Proteomes" id="UP000229329"/>
    </source>
</evidence>
<comment type="subcellular location">
    <subcellularLocation>
        <location evidence="1">Cell outer membrane</location>
    </subcellularLocation>
</comment>
<dbReference type="InterPro" id="IPR003423">
    <property type="entry name" value="OMP_efflux"/>
</dbReference>
<dbReference type="GO" id="GO:0015562">
    <property type="term" value="F:efflux transmembrane transporter activity"/>
    <property type="evidence" value="ECO:0007669"/>
    <property type="project" value="InterPro"/>
</dbReference>
<evidence type="ECO:0000256" key="7">
    <source>
        <dbReference type="ARBA" id="ARBA00023237"/>
    </source>
</evidence>
<feature type="chain" id="PRO_5014657016" evidence="8">
    <location>
        <begin position="25"/>
        <end position="419"/>
    </location>
</feature>
<gene>
    <name evidence="9" type="ORF">CVP05_03965</name>
</gene>
<dbReference type="PANTHER" id="PTHR30026:SF20">
    <property type="entry name" value="OUTER MEMBRANE PROTEIN TOLC"/>
    <property type="match status" value="1"/>
</dbReference>